<comment type="catalytic activity">
    <reaction evidence="6">
        <text>(sulfur carrier)-H + L-cysteine = (sulfur carrier)-SH + L-alanine</text>
        <dbReference type="Rhea" id="RHEA:43892"/>
        <dbReference type="Rhea" id="RHEA-COMP:14737"/>
        <dbReference type="Rhea" id="RHEA-COMP:14739"/>
        <dbReference type="ChEBI" id="CHEBI:29917"/>
        <dbReference type="ChEBI" id="CHEBI:35235"/>
        <dbReference type="ChEBI" id="CHEBI:57972"/>
        <dbReference type="ChEBI" id="CHEBI:64428"/>
        <dbReference type="EC" id="2.8.1.7"/>
    </reaction>
</comment>
<evidence type="ECO:0000313" key="10">
    <source>
        <dbReference type="Proteomes" id="UP000294743"/>
    </source>
</evidence>
<evidence type="ECO:0000256" key="2">
    <source>
        <dbReference type="ARBA" id="ARBA00010447"/>
    </source>
</evidence>
<dbReference type="Gene3D" id="3.40.640.10">
    <property type="entry name" value="Type I PLP-dependent aspartate aminotransferase-like (Major domain)"/>
    <property type="match status" value="1"/>
</dbReference>
<dbReference type="GO" id="GO:0030170">
    <property type="term" value="F:pyridoxal phosphate binding"/>
    <property type="evidence" value="ECO:0007669"/>
    <property type="project" value="InterPro"/>
</dbReference>
<dbReference type="InterPro" id="IPR020578">
    <property type="entry name" value="Aminotrans_V_PyrdxlP_BS"/>
</dbReference>
<comment type="similarity">
    <text evidence="2">Belongs to the class-V pyridoxal-phosphate-dependent aminotransferase family. Csd subfamily.</text>
</comment>
<evidence type="ECO:0000256" key="6">
    <source>
        <dbReference type="ARBA" id="ARBA00050776"/>
    </source>
</evidence>
<dbReference type="Proteomes" id="UP000294743">
    <property type="component" value="Unassembled WGS sequence"/>
</dbReference>
<evidence type="ECO:0000256" key="3">
    <source>
        <dbReference type="ARBA" id="ARBA00012239"/>
    </source>
</evidence>
<name>A0A4R7ZAP3_9FIRM</name>
<dbReference type="Pfam" id="PF00266">
    <property type="entry name" value="Aminotran_5"/>
    <property type="match status" value="1"/>
</dbReference>
<evidence type="ECO:0000256" key="1">
    <source>
        <dbReference type="ARBA" id="ARBA00001933"/>
    </source>
</evidence>
<dbReference type="GO" id="GO:0016829">
    <property type="term" value="F:lyase activity"/>
    <property type="evidence" value="ECO:0007669"/>
    <property type="project" value="UniProtKB-KW"/>
</dbReference>
<dbReference type="PIRSF" id="PIRSF005572">
    <property type="entry name" value="NifS"/>
    <property type="match status" value="1"/>
</dbReference>
<comment type="cofactor">
    <cofactor evidence="1 7">
        <name>pyridoxal 5'-phosphate</name>
        <dbReference type="ChEBI" id="CHEBI:597326"/>
    </cofactor>
</comment>
<evidence type="ECO:0000256" key="7">
    <source>
        <dbReference type="RuleBase" id="RU004504"/>
    </source>
</evidence>
<dbReference type="GO" id="GO:0006534">
    <property type="term" value="P:cysteine metabolic process"/>
    <property type="evidence" value="ECO:0007669"/>
    <property type="project" value="InterPro"/>
</dbReference>
<dbReference type="InterPro" id="IPR000192">
    <property type="entry name" value="Aminotrans_V_dom"/>
</dbReference>
<dbReference type="OrthoDB" id="9804366at2"/>
<dbReference type="PANTHER" id="PTHR43586:SF8">
    <property type="entry name" value="CYSTEINE DESULFURASE 1, CHLOROPLASTIC"/>
    <property type="match status" value="1"/>
</dbReference>
<protein>
    <recommendedName>
        <fullName evidence="3">cysteine desulfurase</fullName>
        <ecNumber evidence="3">2.8.1.7</ecNumber>
    </recommendedName>
</protein>
<evidence type="ECO:0000256" key="4">
    <source>
        <dbReference type="ARBA" id="ARBA00022679"/>
    </source>
</evidence>
<proteinExistence type="inferred from homology"/>
<keyword evidence="9" id="KW-0456">Lyase</keyword>
<keyword evidence="5" id="KW-0663">Pyridoxal phosphate</keyword>
<dbReference type="GO" id="GO:0031071">
    <property type="term" value="F:cysteine desulfurase activity"/>
    <property type="evidence" value="ECO:0007669"/>
    <property type="project" value="UniProtKB-EC"/>
</dbReference>
<dbReference type="EMBL" id="SODD01000047">
    <property type="protein sequence ID" value="TDW13149.1"/>
    <property type="molecule type" value="Genomic_DNA"/>
</dbReference>
<organism evidence="9 10">
    <name type="scientific">Breznakia blatticola</name>
    <dbReference type="NCBI Taxonomy" id="1754012"/>
    <lineage>
        <taxon>Bacteria</taxon>
        <taxon>Bacillati</taxon>
        <taxon>Bacillota</taxon>
        <taxon>Erysipelotrichia</taxon>
        <taxon>Erysipelotrichales</taxon>
        <taxon>Erysipelotrichaceae</taxon>
        <taxon>Breznakia</taxon>
    </lineage>
</organism>
<dbReference type="InterPro" id="IPR010970">
    <property type="entry name" value="Cys_dSase_SufS"/>
</dbReference>
<evidence type="ECO:0000256" key="5">
    <source>
        <dbReference type="ARBA" id="ARBA00022898"/>
    </source>
</evidence>
<keyword evidence="4" id="KW-0808">Transferase</keyword>
<dbReference type="EC" id="2.8.1.7" evidence="3"/>
<dbReference type="InterPro" id="IPR015422">
    <property type="entry name" value="PyrdxlP-dep_Trfase_small"/>
</dbReference>
<accession>A0A4R7ZAP3</accession>
<dbReference type="Gene3D" id="3.90.1150.10">
    <property type="entry name" value="Aspartate Aminotransferase, domain 1"/>
    <property type="match status" value="1"/>
</dbReference>
<gene>
    <name evidence="9" type="ORF">EDD63_1479</name>
</gene>
<sequence length="410" mass="45984">MDVKRIREDFPMLKVKSKKGYDLIYFDNAATAFKPYSVIDAVTKYYTNYSVNAHRGDYELGFTVDTLYEEARERVAKFINCEKKEVVFTTGASFGLNQVAYGYAGKHLQPGDVILTDEAEHASNYLPWMNIAEAKGAKLEFIPLDDNGMITPEQVEKMMSNKVKIIAIAHVTNVLGAEIDIKEISRIAHEHGAIIVVDGAQSAPHMKVDMKDLDCDFFAFSGHKLCGSTGVGVLYGKYELLEDMEPMLLGGGSNARYDMCGNILMKNPPYKFEPGTPPIEATLGMKAAIDYIDAIGMDTIYTYEHELRDYMLKKMQSELDNVEIYNADVESSIITFNIKDVFSQDAATYFSDKGISLRSGQHCAKLLMDVLQTPSTLRASLAFYNTKEEVDHFIEVCKSINKESMLDVFF</sequence>
<dbReference type="InterPro" id="IPR015424">
    <property type="entry name" value="PyrdxlP-dep_Trfase"/>
</dbReference>
<comment type="caution">
    <text evidence="9">The sequence shown here is derived from an EMBL/GenBank/DDBJ whole genome shotgun (WGS) entry which is preliminary data.</text>
</comment>
<keyword evidence="10" id="KW-1185">Reference proteome</keyword>
<evidence type="ECO:0000259" key="8">
    <source>
        <dbReference type="Pfam" id="PF00266"/>
    </source>
</evidence>
<dbReference type="InterPro" id="IPR016454">
    <property type="entry name" value="Cysteine_dSase"/>
</dbReference>
<dbReference type="PANTHER" id="PTHR43586">
    <property type="entry name" value="CYSTEINE DESULFURASE"/>
    <property type="match status" value="1"/>
</dbReference>
<reference evidence="9 10" key="1">
    <citation type="submission" date="2019-03" db="EMBL/GenBank/DDBJ databases">
        <title>Genomic Encyclopedia of Type Strains, Phase IV (KMG-IV): sequencing the most valuable type-strain genomes for metagenomic binning, comparative biology and taxonomic classification.</title>
        <authorList>
            <person name="Goeker M."/>
        </authorList>
    </citation>
    <scope>NUCLEOTIDE SEQUENCE [LARGE SCALE GENOMIC DNA]</scope>
    <source>
        <strain evidence="9 10">DSM 28867</strain>
    </source>
</reference>
<dbReference type="InterPro" id="IPR015421">
    <property type="entry name" value="PyrdxlP-dep_Trfase_major"/>
</dbReference>
<dbReference type="AlphaFoldDB" id="A0A4R7ZAP3"/>
<dbReference type="CDD" id="cd06453">
    <property type="entry name" value="SufS_like"/>
    <property type="match status" value="1"/>
</dbReference>
<dbReference type="SUPFAM" id="SSF53383">
    <property type="entry name" value="PLP-dependent transferases"/>
    <property type="match status" value="1"/>
</dbReference>
<feature type="domain" description="Aminotransferase class V" evidence="8">
    <location>
        <begin position="24"/>
        <end position="393"/>
    </location>
</feature>
<evidence type="ECO:0000313" key="9">
    <source>
        <dbReference type="EMBL" id="TDW13149.1"/>
    </source>
</evidence>
<dbReference type="PROSITE" id="PS00595">
    <property type="entry name" value="AA_TRANSFER_CLASS_5"/>
    <property type="match status" value="1"/>
</dbReference>